<organism evidence="5 6">
    <name type="scientific">Membranihabitans marinus</name>
    <dbReference type="NCBI Taxonomy" id="1227546"/>
    <lineage>
        <taxon>Bacteria</taxon>
        <taxon>Pseudomonadati</taxon>
        <taxon>Bacteroidota</taxon>
        <taxon>Saprospiria</taxon>
        <taxon>Saprospirales</taxon>
        <taxon>Saprospiraceae</taxon>
        <taxon>Membranihabitans</taxon>
    </lineage>
</organism>
<keyword evidence="3" id="KW-0949">S-adenosyl-L-methionine</keyword>
<evidence type="ECO:0000256" key="4">
    <source>
        <dbReference type="ARBA" id="ARBA00022884"/>
    </source>
</evidence>
<keyword evidence="4" id="KW-0694">RNA-binding</keyword>
<evidence type="ECO:0000313" key="5">
    <source>
        <dbReference type="EMBL" id="MBY5957942.1"/>
    </source>
</evidence>
<keyword evidence="2" id="KW-0808">Transferase</keyword>
<dbReference type="GO" id="GO:0032259">
    <property type="term" value="P:methylation"/>
    <property type="evidence" value="ECO:0007669"/>
    <property type="project" value="UniProtKB-KW"/>
</dbReference>
<keyword evidence="1 5" id="KW-0489">Methyltransferase</keyword>
<gene>
    <name evidence="5" type="ORF">KUV50_07370</name>
</gene>
<evidence type="ECO:0000313" key="6">
    <source>
        <dbReference type="Proteomes" id="UP000753961"/>
    </source>
</evidence>
<dbReference type="EMBL" id="JAHVHU010000006">
    <property type="protein sequence ID" value="MBY5957942.1"/>
    <property type="molecule type" value="Genomic_DNA"/>
</dbReference>
<protein>
    <submittedName>
        <fullName evidence="5">Methyltransferase</fullName>
    </submittedName>
</protein>
<evidence type="ECO:0000256" key="1">
    <source>
        <dbReference type="ARBA" id="ARBA00022603"/>
    </source>
</evidence>
<reference evidence="5" key="1">
    <citation type="submission" date="2021-06" db="EMBL/GenBank/DDBJ databases">
        <title>44 bacteria genomes isolated from Dapeng, Shenzhen.</title>
        <authorList>
            <person name="Zheng W."/>
            <person name="Yu S."/>
            <person name="Huang Y."/>
        </authorList>
    </citation>
    <scope>NUCLEOTIDE SEQUENCE</scope>
    <source>
        <strain evidence="5">DP5N28-2</strain>
    </source>
</reference>
<dbReference type="Pfam" id="PF00398">
    <property type="entry name" value="RrnaAD"/>
    <property type="match status" value="1"/>
</dbReference>
<comment type="caution">
    <text evidence="5">The sequence shown here is derived from an EMBL/GenBank/DDBJ whole genome shotgun (WGS) entry which is preliminary data.</text>
</comment>
<dbReference type="RefSeq" id="WP_222579458.1">
    <property type="nucleotide sequence ID" value="NZ_JAHVHU010000006.1"/>
</dbReference>
<dbReference type="Gene3D" id="3.40.50.150">
    <property type="entry name" value="Vaccinia Virus protein VP39"/>
    <property type="match status" value="1"/>
</dbReference>
<proteinExistence type="predicted"/>
<dbReference type="GO" id="GO:0003723">
    <property type="term" value="F:RNA binding"/>
    <property type="evidence" value="ECO:0007669"/>
    <property type="project" value="UniProtKB-KW"/>
</dbReference>
<dbReference type="InterPro" id="IPR001737">
    <property type="entry name" value="KsgA/Erm"/>
</dbReference>
<name>A0A953L6R5_9BACT</name>
<sequence>MNRFKFFKEGIRNLKTVGTVTRSSRYLCDKVINHSKIHQARVIIELGAGDGVLTKRILKRMPDDCKLIAFEINDMFIDTLEAIDDPRLIIAADSAENIQKYLDDHNLDQVDIVYSALPFSVIPKEVANSIINISKSVLAPEGEYLQIHYSLIAKKLYEKIFGKVEVFFQPINIPPAFILKCVKE</sequence>
<dbReference type="SUPFAM" id="SSF53335">
    <property type="entry name" value="S-adenosyl-L-methionine-dependent methyltransferases"/>
    <property type="match status" value="1"/>
</dbReference>
<dbReference type="AlphaFoldDB" id="A0A953L6R5"/>
<dbReference type="GO" id="GO:0008168">
    <property type="term" value="F:methyltransferase activity"/>
    <property type="evidence" value="ECO:0007669"/>
    <property type="project" value="UniProtKB-KW"/>
</dbReference>
<evidence type="ECO:0000256" key="2">
    <source>
        <dbReference type="ARBA" id="ARBA00022679"/>
    </source>
</evidence>
<dbReference type="CDD" id="cd02440">
    <property type="entry name" value="AdoMet_MTases"/>
    <property type="match status" value="1"/>
</dbReference>
<evidence type="ECO:0000256" key="3">
    <source>
        <dbReference type="ARBA" id="ARBA00022691"/>
    </source>
</evidence>
<dbReference type="InterPro" id="IPR029063">
    <property type="entry name" value="SAM-dependent_MTases_sf"/>
</dbReference>
<accession>A0A953L6R5</accession>
<keyword evidence="6" id="KW-1185">Reference proteome</keyword>
<dbReference type="Proteomes" id="UP000753961">
    <property type="component" value="Unassembled WGS sequence"/>
</dbReference>